<dbReference type="InterPro" id="IPR019775">
    <property type="entry name" value="WD40_repeat_CS"/>
</dbReference>
<dbReference type="STRING" id="946122.A0A0C2WMW1"/>
<dbReference type="PANTHER" id="PTHR10039">
    <property type="entry name" value="AMELOGENIN"/>
    <property type="match status" value="1"/>
</dbReference>
<proteinExistence type="predicted"/>
<dbReference type="OrthoDB" id="3027122at2759"/>
<dbReference type="SUPFAM" id="SSF50978">
    <property type="entry name" value="WD40 repeat-like"/>
    <property type="match status" value="1"/>
</dbReference>
<dbReference type="Pfam" id="PF24883">
    <property type="entry name" value="NPHP3_N"/>
    <property type="match status" value="1"/>
</dbReference>
<dbReference type="PANTHER" id="PTHR10039:SF17">
    <property type="entry name" value="FUNGAL STAND N-TERMINAL GOODBYE DOMAIN-CONTAINING PROTEIN-RELATED"/>
    <property type="match status" value="1"/>
</dbReference>
<evidence type="ECO:0000259" key="4">
    <source>
        <dbReference type="PROSITE" id="PS50837"/>
    </source>
</evidence>
<dbReference type="InterPro" id="IPR007111">
    <property type="entry name" value="NACHT_NTPase"/>
</dbReference>
<protein>
    <recommendedName>
        <fullName evidence="4">NACHT domain-containing protein</fullName>
    </recommendedName>
</protein>
<dbReference type="InterPro" id="IPR036322">
    <property type="entry name" value="WD40_repeat_dom_sf"/>
</dbReference>
<dbReference type="SUPFAM" id="SSF52540">
    <property type="entry name" value="P-loop containing nucleoside triphosphate hydrolases"/>
    <property type="match status" value="1"/>
</dbReference>
<keyword evidence="1 3" id="KW-0853">WD repeat</keyword>
<dbReference type="InterPro" id="IPR056884">
    <property type="entry name" value="NPHP3-like_N"/>
</dbReference>
<accession>A0A0C2WMW1</accession>
<evidence type="ECO:0000313" key="5">
    <source>
        <dbReference type="EMBL" id="KIL57558.1"/>
    </source>
</evidence>
<organism evidence="5 6">
    <name type="scientific">Amanita muscaria (strain Koide BX008)</name>
    <dbReference type="NCBI Taxonomy" id="946122"/>
    <lineage>
        <taxon>Eukaryota</taxon>
        <taxon>Fungi</taxon>
        <taxon>Dikarya</taxon>
        <taxon>Basidiomycota</taxon>
        <taxon>Agaricomycotina</taxon>
        <taxon>Agaricomycetes</taxon>
        <taxon>Agaricomycetidae</taxon>
        <taxon>Agaricales</taxon>
        <taxon>Pluteineae</taxon>
        <taxon>Amanitaceae</taxon>
        <taxon>Amanita</taxon>
    </lineage>
</organism>
<sequence>LPRAQAALNDYETKKRSGPCLKGTREALLREMAEWATCLSESQIYVLSGLAGTGKSTVAYTIASRADDLGLLGASFFFSRDEADRKNAKKFFTTLAFQLCVYDERFSRAIGNVLLTERGSAATTKGPQEQFQALILEPLQTIVASRVRPILLVVDALNECDDEDSTGVITALGQLVRDLPSFKVILTTRPQPAFNHLGSQDGYKIFRLQDIEEKVVEGDMRLYLKQSLSLEEVRARLEDPDEEWQASDEQIESLVRAAGRLFIIASTAVLYILDKFASDPEAQIATLLRALAQDRTPLKGLNHFYTVILRNVVPEDCDNADIVERYQTIIGTIVLLQTPLSITTLAPFIDKRAKQIQIVLRKLQSIILLGTDNIPVIYHKSFPDYVTDPARCKDVHLRIDPMSQHTRIVMHCFRIMNVHLKYNILNLGDPARFMNNKDGLALQGISVKRLQEMIPLEVQYATVYWANHFKDANTTNPDLIAALDAFANKHLLHWFEVLSLIGKLDSAHQALSVVPKSTPSELHQLLSDGLRFVLRFYELIERSALHMYYSALPFTPTDSRLYCQYKVETKHNLCRVTGGPEKWDPLLANLTVGSSVRGTTFSLDNTMFVAWDWKTLKCWEAATGTPVGTITGAFSPDRSRLSAGTSDGTVYLWDVQDISTLSSRSKDKASHVSALALSQDCSRLACKYGDGTLELWETSAPKRLVTAHRDNKTLTTELAFSPDGKLFASSSTEDGITFWDNKDAAPSGTIKHPTSSGRIRAVAMSSHMLAAADEDGINLWDLKTLDDIGTIDEYNSTLLTFSHRGTLLASYNGWVNRKRVAISDVVTRTTIATFNVNKSIFTMAFLPDDSHLVVQFKGGDFRSFNILDKNVIEGARLEHLCQLPNSHFGTTSQSG</sequence>
<gene>
    <name evidence="5" type="ORF">M378DRAFT_87719</name>
</gene>
<dbReference type="SMART" id="SM00320">
    <property type="entry name" value="WD40"/>
    <property type="match status" value="5"/>
</dbReference>
<dbReference type="PROSITE" id="PS50082">
    <property type="entry name" value="WD_REPEATS_2"/>
    <property type="match status" value="2"/>
</dbReference>
<evidence type="ECO:0000313" key="6">
    <source>
        <dbReference type="Proteomes" id="UP000054549"/>
    </source>
</evidence>
<dbReference type="InParanoid" id="A0A0C2WMW1"/>
<dbReference type="PROSITE" id="PS50837">
    <property type="entry name" value="NACHT"/>
    <property type="match status" value="1"/>
</dbReference>
<keyword evidence="2" id="KW-0677">Repeat</keyword>
<keyword evidence="6" id="KW-1185">Reference proteome</keyword>
<dbReference type="Gene3D" id="2.130.10.10">
    <property type="entry name" value="YVTN repeat-like/Quinoprotein amine dehydrogenase"/>
    <property type="match status" value="2"/>
</dbReference>
<evidence type="ECO:0000256" key="3">
    <source>
        <dbReference type="PROSITE-ProRule" id="PRU00221"/>
    </source>
</evidence>
<dbReference type="HOGENOM" id="CLU_000288_6_0_1"/>
<dbReference type="PROSITE" id="PS00678">
    <property type="entry name" value="WD_REPEATS_1"/>
    <property type="match status" value="1"/>
</dbReference>
<dbReference type="InterPro" id="IPR001680">
    <property type="entry name" value="WD40_rpt"/>
</dbReference>
<dbReference type="InterPro" id="IPR015943">
    <property type="entry name" value="WD40/YVTN_repeat-like_dom_sf"/>
</dbReference>
<evidence type="ECO:0000256" key="2">
    <source>
        <dbReference type="ARBA" id="ARBA00022737"/>
    </source>
</evidence>
<reference evidence="5 6" key="1">
    <citation type="submission" date="2014-04" db="EMBL/GenBank/DDBJ databases">
        <title>Evolutionary Origins and Diversification of the Mycorrhizal Mutualists.</title>
        <authorList>
            <consortium name="DOE Joint Genome Institute"/>
            <consortium name="Mycorrhizal Genomics Consortium"/>
            <person name="Kohler A."/>
            <person name="Kuo A."/>
            <person name="Nagy L.G."/>
            <person name="Floudas D."/>
            <person name="Copeland A."/>
            <person name="Barry K.W."/>
            <person name="Cichocki N."/>
            <person name="Veneault-Fourrey C."/>
            <person name="LaButti K."/>
            <person name="Lindquist E.A."/>
            <person name="Lipzen A."/>
            <person name="Lundell T."/>
            <person name="Morin E."/>
            <person name="Murat C."/>
            <person name="Riley R."/>
            <person name="Ohm R."/>
            <person name="Sun H."/>
            <person name="Tunlid A."/>
            <person name="Henrissat B."/>
            <person name="Grigoriev I.V."/>
            <person name="Hibbett D.S."/>
            <person name="Martin F."/>
        </authorList>
    </citation>
    <scope>NUCLEOTIDE SEQUENCE [LARGE SCALE GENOMIC DNA]</scope>
    <source>
        <strain evidence="5 6">Koide BX008</strain>
    </source>
</reference>
<feature type="non-terminal residue" evidence="5">
    <location>
        <position position="1"/>
    </location>
</feature>
<feature type="repeat" description="WD" evidence="3">
    <location>
        <begin position="633"/>
        <end position="663"/>
    </location>
</feature>
<dbReference type="Proteomes" id="UP000054549">
    <property type="component" value="Unassembled WGS sequence"/>
</dbReference>
<feature type="domain" description="NACHT" evidence="4">
    <location>
        <begin position="43"/>
        <end position="190"/>
    </location>
</feature>
<dbReference type="AlphaFoldDB" id="A0A0C2WMW1"/>
<feature type="repeat" description="WD" evidence="3">
    <location>
        <begin position="708"/>
        <end position="740"/>
    </location>
</feature>
<dbReference type="Pfam" id="PF23410">
    <property type="entry name" value="Beta-prop_VPS8"/>
    <property type="match status" value="1"/>
</dbReference>
<dbReference type="EMBL" id="KN818365">
    <property type="protein sequence ID" value="KIL57558.1"/>
    <property type="molecule type" value="Genomic_DNA"/>
</dbReference>
<dbReference type="InterPro" id="IPR027417">
    <property type="entry name" value="P-loop_NTPase"/>
</dbReference>
<name>A0A0C2WMW1_AMAMK</name>
<dbReference type="Gene3D" id="3.40.50.300">
    <property type="entry name" value="P-loop containing nucleotide triphosphate hydrolases"/>
    <property type="match status" value="1"/>
</dbReference>
<evidence type="ECO:0000256" key="1">
    <source>
        <dbReference type="ARBA" id="ARBA00022574"/>
    </source>
</evidence>